<gene>
    <name evidence="2" type="primary">ORF11660</name>
</gene>
<protein>
    <submittedName>
        <fullName evidence="2">Uncharacterized protein</fullName>
    </submittedName>
</protein>
<feature type="region of interest" description="Disordered" evidence="1">
    <location>
        <begin position="1"/>
        <end position="61"/>
    </location>
</feature>
<dbReference type="AlphaFoldDB" id="A0A0B6Y3S6"/>
<dbReference type="EMBL" id="HACG01003919">
    <property type="protein sequence ID" value="CEK50784.1"/>
    <property type="molecule type" value="Transcribed_RNA"/>
</dbReference>
<feature type="compositionally biased region" description="Basic and acidic residues" evidence="1">
    <location>
        <begin position="33"/>
        <end position="44"/>
    </location>
</feature>
<organism evidence="2">
    <name type="scientific">Arion vulgaris</name>
    <dbReference type="NCBI Taxonomy" id="1028688"/>
    <lineage>
        <taxon>Eukaryota</taxon>
        <taxon>Metazoa</taxon>
        <taxon>Spiralia</taxon>
        <taxon>Lophotrochozoa</taxon>
        <taxon>Mollusca</taxon>
        <taxon>Gastropoda</taxon>
        <taxon>Heterobranchia</taxon>
        <taxon>Euthyneura</taxon>
        <taxon>Panpulmonata</taxon>
        <taxon>Eupulmonata</taxon>
        <taxon>Stylommatophora</taxon>
        <taxon>Helicina</taxon>
        <taxon>Arionoidea</taxon>
        <taxon>Arionidae</taxon>
        <taxon>Arion</taxon>
    </lineage>
</organism>
<sequence length="103" mass="11335">GTPPNIVADTRKDKNAGNKNSIKSSILSPSPPRNEDKIQNDKKVTNNKRKGSGLRTRPMSMIVSPHVEMMTNAWQDGGYCVDRNSSEEHLTVNDDAMSECSFG</sequence>
<evidence type="ECO:0000256" key="1">
    <source>
        <dbReference type="SAM" id="MobiDB-lite"/>
    </source>
</evidence>
<reference evidence="2" key="1">
    <citation type="submission" date="2014-12" db="EMBL/GenBank/DDBJ databases">
        <title>Insight into the proteome of Arion vulgaris.</title>
        <authorList>
            <person name="Aradska J."/>
            <person name="Bulat T."/>
            <person name="Smidak R."/>
            <person name="Sarate P."/>
            <person name="Gangsoo J."/>
            <person name="Sialana F."/>
            <person name="Bilban M."/>
            <person name="Lubec G."/>
        </authorList>
    </citation>
    <scope>NUCLEOTIDE SEQUENCE</scope>
    <source>
        <tissue evidence="2">Skin</tissue>
    </source>
</reference>
<name>A0A0B6Y3S6_9EUPU</name>
<accession>A0A0B6Y3S6</accession>
<feature type="compositionally biased region" description="Low complexity" evidence="1">
    <location>
        <begin position="18"/>
        <end position="28"/>
    </location>
</feature>
<evidence type="ECO:0000313" key="2">
    <source>
        <dbReference type="EMBL" id="CEK50784.1"/>
    </source>
</evidence>
<proteinExistence type="predicted"/>
<feature type="non-terminal residue" evidence="2">
    <location>
        <position position="103"/>
    </location>
</feature>
<feature type="non-terminal residue" evidence="2">
    <location>
        <position position="1"/>
    </location>
</feature>